<dbReference type="STRING" id="1445510.YC6258_04087"/>
<dbReference type="PROSITE" id="PS50109">
    <property type="entry name" value="HIS_KIN"/>
    <property type="match status" value="1"/>
</dbReference>
<dbReference type="Gene3D" id="1.10.287.130">
    <property type="match status" value="1"/>
</dbReference>
<evidence type="ECO:0000256" key="9">
    <source>
        <dbReference type="ARBA" id="ARBA00022741"/>
    </source>
</evidence>
<evidence type="ECO:0000256" key="8">
    <source>
        <dbReference type="ARBA" id="ARBA00022692"/>
    </source>
</evidence>
<dbReference type="PRINTS" id="PR00344">
    <property type="entry name" value="BCTRLSENSOR"/>
</dbReference>
<dbReference type="InterPro" id="IPR004358">
    <property type="entry name" value="Sig_transdc_His_kin-like_C"/>
</dbReference>
<keyword evidence="7" id="KW-0808">Transferase</keyword>
<evidence type="ECO:0000259" key="17">
    <source>
        <dbReference type="PROSITE" id="PS50885"/>
    </source>
</evidence>
<dbReference type="Proteomes" id="UP000032266">
    <property type="component" value="Chromosome"/>
</dbReference>
<evidence type="ECO:0000256" key="5">
    <source>
        <dbReference type="ARBA" id="ARBA00022519"/>
    </source>
</evidence>
<dbReference type="CDD" id="cd06225">
    <property type="entry name" value="HAMP"/>
    <property type="match status" value="1"/>
</dbReference>
<evidence type="ECO:0000256" key="10">
    <source>
        <dbReference type="ARBA" id="ARBA00022777"/>
    </source>
</evidence>
<evidence type="ECO:0000313" key="18">
    <source>
        <dbReference type="EMBL" id="AJQ96123.1"/>
    </source>
</evidence>
<dbReference type="Gene3D" id="3.30.565.10">
    <property type="entry name" value="Histidine kinase-like ATPase, C-terminal domain"/>
    <property type="match status" value="1"/>
</dbReference>
<keyword evidence="8 15" id="KW-0812">Transmembrane</keyword>
<feature type="transmembrane region" description="Helical" evidence="15">
    <location>
        <begin position="206"/>
        <end position="227"/>
    </location>
</feature>
<organism evidence="18 19">
    <name type="scientific">Gynuella sunshinyii YC6258</name>
    <dbReference type="NCBI Taxonomy" id="1445510"/>
    <lineage>
        <taxon>Bacteria</taxon>
        <taxon>Pseudomonadati</taxon>
        <taxon>Pseudomonadota</taxon>
        <taxon>Gammaproteobacteria</taxon>
        <taxon>Oceanospirillales</taxon>
        <taxon>Saccharospirillaceae</taxon>
        <taxon>Gynuella</taxon>
    </lineage>
</organism>
<keyword evidence="4" id="KW-1003">Cell membrane</keyword>
<dbReference type="InterPro" id="IPR003660">
    <property type="entry name" value="HAMP_dom"/>
</dbReference>
<evidence type="ECO:0000259" key="16">
    <source>
        <dbReference type="PROSITE" id="PS50109"/>
    </source>
</evidence>
<dbReference type="GO" id="GO:0005524">
    <property type="term" value="F:ATP binding"/>
    <property type="evidence" value="ECO:0007669"/>
    <property type="project" value="UniProtKB-KW"/>
</dbReference>
<dbReference type="Pfam" id="PF00672">
    <property type="entry name" value="HAMP"/>
    <property type="match status" value="1"/>
</dbReference>
<dbReference type="RefSeq" id="WP_052830401.1">
    <property type="nucleotide sequence ID" value="NZ_CP007142.1"/>
</dbReference>
<dbReference type="SMART" id="SM00387">
    <property type="entry name" value="HATPase_c"/>
    <property type="match status" value="1"/>
</dbReference>
<comment type="catalytic activity">
    <reaction evidence="1">
        <text>ATP + protein L-histidine = ADP + protein N-phospho-L-histidine.</text>
        <dbReference type="EC" id="2.7.13.3"/>
    </reaction>
</comment>
<keyword evidence="13" id="KW-0902">Two-component regulatory system</keyword>
<dbReference type="PANTHER" id="PTHR44936:SF5">
    <property type="entry name" value="SENSOR HISTIDINE KINASE ENVZ"/>
    <property type="match status" value="1"/>
</dbReference>
<evidence type="ECO:0000256" key="3">
    <source>
        <dbReference type="ARBA" id="ARBA00012438"/>
    </source>
</evidence>
<dbReference type="HOGENOM" id="CLU_000445_89_27_6"/>
<evidence type="ECO:0000256" key="11">
    <source>
        <dbReference type="ARBA" id="ARBA00022840"/>
    </source>
</evidence>
<dbReference type="PANTHER" id="PTHR44936">
    <property type="entry name" value="SENSOR PROTEIN CREC"/>
    <property type="match status" value="1"/>
</dbReference>
<dbReference type="InterPro" id="IPR003594">
    <property type="entry name" value="HATPase_dom"/>
</dbReference>
<evidence type="ECO:0000256" key="2">
    <source>
        <dbReference type="ARBA" id="ARBA00004429"/>
    </source>
</evidence>
<dbReference type="InterPro" id="IPR003661">
    <property type="entry name" value="HisK_dim/P_dom"/>
</dbReference>
<dbReference type="KEGG" id="gsn:YC6258_04087"/>
<proteinExistence type="predicted"/>
<dbReference type="SUPFAM" id="SSF47384">
    <property type="entry name" value="Homodimeric domain of signal transducing histidine kinase"/>
    <property type="match status" value="1"/>
</dbReference>
<comment type="subcellular location">
    <subcellularLocation>
        <location evidence="2">Cell inner membrane</location>
        <topology evidence="2">Multi-pass membrane protein</topology>
    </subcellularLocation>
</comment>
<evidence type="ECO:0000256" key="12">
    <source>
        <dbReference type="ARBA" id="ARBA00022989"/>
    </source>
</evidence>
<accession>A0A0C5VRZ5</accession>
<dbReference type="SMART" id="SM00304">
    <property type="entry name" value="HAMP"/>
    <property type="match status" value="1"/>
</dbReference>
<keyword evidence="14 15" id="KW-0472">Membrane</keyword>
<evidence type="ECO:0000256" key="4">
    <source>
        <dbReference type="ARBA" id="ARBA00022475"/>
    </source>
</evidence>
<dbReference type="GO" id="GO:0000155">
    <property type="term" value="F:phosphorelay sensor kinase activity"/>
    <property type="evidence" value="ECO:0007669"/>
    <property type="project" value="InterPro"/>
</dbReference>
<keyword evidence="12 15" id="KW-1133">Transmembrane helix</keyword>
<dbReference type="PROSITE" id="PS50885">
    <property type="entry name" value="HAMP"/>
    <property type="match status" value="1"/>
</dbReference>
<evidence type="ECO:0000256" key="1">
    <source>
        <dbReference type="ARBA" id="ARBA00000085"/>
    </source>
</evidence>
<dbReference type="AlphaFoldDB" id="A0A0C5VRZ5"/>
<dbReference type="Pfam" id="PF00512">
    <property type="entry name" value="HisKA"/>
    <property type="match status" value="1"/>
</dbReference>
<dbReference type="CDD" id="cd00082">
    <property type="entry name" value="HisKA"/>
    <property type="match status" value="1"/>
</dbReference>
<feature type="domain" description="Histidine kinase" evidence="16">
    <location>
        <begin position="285"/>
        <end position="482"/>
    </location>
</feature>
<dbReference type="GO" id="GO:0005886">
    <property type="term" value="C:plasma membrane"/>
    <property type="evidence" value="ECO:0007669"/>
    <property type="project" value="UniProtKB-SubCell"/>
</dbReference>
<keyword evidence="19" id="KW-1185">Reference proteome</keyword>
<dbReference type="InterPro" id="IPR036097">
    <property type="entry name" value="HisK_dim/P_sf"/>
</dbReference>
<keyword evidence="11" id="KW-0067">ATP-binding</keyword>
<dbReference type="EMBL" id="CP007142">
    <property type="protein sequence ID" value="AJQ96123.1"/>
    <property type="molecule type" value="Genomic_DNA"/>
</dbReference>
<name>A0A0C5VRZ5_9GAMM</name>
<dbReference type="InterPro" id="IPR005467">
    <property type="entry name" value="His_kinase_dom"/>
</dbReference>
<evidence type="ECO:0000256" key="6">
    <source>
        <dbReference type="ARBA" id="ARBA00022553"/>
    </source>
</evidence>
<evidence type="ECO:0000256" key="14">
    <source>
        <dbReference type="ARBA" id="ARBA00023136"/>
    </source>
</evidence>
<dbReference type="InterPro" id="IPR036890">
    <property type="entry name" value="HATPase_C_sf"/>
</dbReference>
<evidence type="ECO:0000256" key="7">
    <source>
        <dbReference type="ARBA" id="ARBA00022679"/>
    </source>
</evidence>
<dbReference type="CDD" id="cd00075">
    <property type="entry name" value="HATPase"/>
    <property type="match status" value="1"/>
</dbReference>
<keyword evidence="10 18" id="KW-0418">Kinase</keyword>
<feature type="domain" description="HAMP" evidence="17">
    <location>
        <begin position="225"/>
        <end position="277"/>
    </location>
</feature>
<reference evidence="18 19" key="1">
    <citation type="submission" date="2014-01" db="EMBL/GenBank/DDBJ databases">
        <title>Full genme sequencing of cellulolytic bacterium Gynuella sunshinyii YC6258T gen. nov., sp. nov.</title>
        <authorList>
            <person name="Khan H."/>
            <person name="Chung E.J."/>
            <person name="Chung Y.R."/>
        </authorList>
    </citation>
    <scope>NUCLEOTIDE SEQUENCE [LARGE SCALE GENOMIC DNA]</scope>
    <source>
        <strain evidence="18 19">YC6258</strain>
    </source>
</reference>
<keyword evidence="9" id="KW-0547">Nucleotide-binding</keyword>
<protein>
    <recommendedName>
        <fullName evidence="3">histidine kinase</fullName>
        <ecNumber evidence="3">2.7.13.3</ecNumber>
    </recommendedName>
</protein>
<evidence type="ECO:0000256" key="15">
    <source>
        <dbReference type="SAM" id="Phobius"/>
    </source>
</evidence>
<keyword evidence="6" id="KW-0597">Phosphoprotein</keyword>
<dbReference type="SMART" id="SM00388">
    <property type="entry name" value="HisKA"/>
    <property type="match status" value="1"/>
</dbReference>
<dbReference type="InterPro" id="IPR050980">
    <property type="entry name" value="2C_sensor_his_kinase"/>
</dbReference>
<keyword evidence="5" id="KW-0997">Cell inner membrane</keyword>
<gene>
    <name evidence="18" type="ORF">YC6258_04087</name>
</gene>
<sequence length="482" mass="55094">MNGRRYWNRLRPDSVFNRIAWALVAGILLVQVLGNSIWVDQIRQEVVKDTQENTENLADALSTTLRYISKMPANYRSIMLEQLREAGGSRFYITQNTQQIDIQPLPDSILSDLVITLIKQHLNQEWAPQNTKVALASPTDLKVKPNSYLLDLPAYVVSQHIILSPKPAPLLVVQIEVQQGVWIYMAALMPDPFFLDKYQPLTTDHIFLQMLTMITILILLFFVVRWITHPMRRLSIAAEKFGRGEPHPPIDTAGTLEYRRTAHAFNEMEQRIQRYMEDRERLFISISHDLRTPITRLRLRAGMLDDEQLAEEFDDDLEELELMVNGALQTVRDTNIHENHRDIDINKLLSRLIEPLQKSGRDIDFQPQPVPPVTARPLALKRALTNLLDNALHYGERVEVTTRVDPGELTIEIRDHGPGIQGNTDSLFQPYTRLPHGQSKNQQGLGLGLNIAQQLIHSHGGELSLRNHPQGGLLVEVRLPLQ</sequence>
<evidence type="ECO:0000313" key="19">
    <source>
        <dbReference type="Proteomes" id="UP000032266"/>
    </source>
</evidence>
<dbReference type="EC" id="2.7.13.3" evidence="3"/>
<dbReference type="SUPFAM" id="SSF55874">
    <property type="entry name" value="ATPase domain of HSP90 chaperone/DNA topoisomerase II/histidine kinase"/>
    <property type="match status" value="1"/>
</dbReference>
<evidence type="ECO:0000256" key="13">
    <source>
        <dbReference type="ARBA" id="ARBA00023012"/>
    </source>
</evidence>
<dbReference type="Pfam" id="PF02518">
    <property type="entry name" value="HATPase_c"/>
    <property type="match status" value="1"/>
</dbReference>